<dbReference type="AlphaFoldDB" id="A0A851AIE6"/>
<keyword evidence="11" id="KW-1185">Reference proteome</keyword>
<keyword evidence="8" id="KW-1133">Transmembrane helix</keyword>
<dbReference type="EMBL" id="WEKW01027070">
    <property type="protein sequence ID" value="NWI32489.1"/>
    <property type="molecule type" value="Genomic_DNA"/>
</dbReference>
<evidence type="ECO:0000256" key="7">
    <source>
        <dbReference type="ARBA" id="ARBA00049512"/>
    </source>
</evidence>
<sequence>MANHSQFGFQDTSFPAIEGLIEFYDHCLILALTICSLVLYIPALILIEKLSSNIVNEQDIVDA</sequence>
<dbReference type="Gene3D" id="1.10.287.90">
    <property type="match status" value="1"/>
</dbReference>
<dbReference type="Pfam" id="PF02790">
    <property type="entry name" value="COX2_TM"/>
    <property type="match status" value="1"/>
</dbReference>
<comment type="caution">
    <text evidence="10">The sequence shown here is derived from an EMBL/GenBank/DDBJ whole genome shotgun (WGS) entry which is preliminary data.</text>
</comment>
<evidence type="ECO:0000256" key="4">
    <source>
        <dbReference type="ARBA" id="ARBA00022692"/>
    </source>
</evidence>
<organism evidence="10 11">
    <name type="scientific">Sula dactylatra</name>
    <name type="common">Masked booby</name>
    <dbReference type="NCBI Taxonomy" id="56068"/>
    <lineage>
        <taxon>Eukaryota</taxon>
        <taxon>Metazoa</taxon>
        <taxon>Chordata</taxon>
        <taxon>Craniata</taxon>
        <taxon>Vertebrata</taxon>
        <taxon>Euteleostomi</taxon>
        <taxon>Archelosauria</taxon>
        <taxon>Archosauria</taxon>
        <taxon>Dinosauria</taxon>
        <taxon>Saurischia</taxon>
        <taxon>Theropoda</taxon>
        <taxon>Coelurosauria</taxon>
        <taxon>Aves</taxon>
        <taxon>Neognathae</taxon>
        <taxon>Neoaves</taxon>
        <taxon>Aequornithes</taxon>
        <taxon>Suliformes</taxon>
        <taxon>Sulidae</taxon>
        <taxon>Sula</taxon>
    </lineage>
</organism>
<feature type="non-terminal residue" evidence="10">
    <location>
        <position position="1"/>
    </location>
</feature>
<dbReference type="GO" id="GO:0004129">
    <property type="term" value="F:cytochrome-c oxidase activity"/>
    <property type="evidence" value="ECO:0007669"/>
    <property type="project" value="UniProtKB-EC"/>
</dbReference>
<dbReference type="InterPro" id="IPR011759">
    <property type="entry name" value="Cyt_c_oxidase_su2_TM_dom"/>
</dbReference>
<evidence type="ECO:0000256" key="3">
    <source>
        <dbReference type="ARBA" id="ARBA00015946"/>
    </source>
</evidence>
<reference evidence="10" key="1">
    <citation type="submission" date="2019-10" db="EMBL/GenBank/DDBJ databases">
        <title>Bird 10,000 Genomes (B10K) Project - Family phase.</title>
        <authorList>
            <person name="Zhang G."/>
        </authorList>
    </citation>
    <scope>NUCLEOTIDE SEQUENCE</scope>
    <source>
        <strain evidence="10">B10K-DU-002-49</strain>
        <tissue evidence="10">Muscle</tissue>
    </source>
</reference>
<dbReference type="SUPFAM" id="SSF81464">
    <property type="entry name" value="Cytochrome c oxidase subunit II-like, transmembrane region"/>
    <property type="match status" value="1"/>
</dbReference>
<feature type="domain" description="Cytochrome oxidase subunit II transmembrane region profile" evidence="9">
    <location>
        <begin position="1"/>
        <end position="63"/>
    </location>
</feature>
<evidence type="ECO:0000256" key="8">
    <source>
        <dbReference type="SAM" id="Phobius"/>
    </source>
</evidence>
<dbReference type="GO" id="GO:0022900">
    <property type="term" value="P:electron transport chain"/>
    <property type="evidence" value="ECO:0007669"/>
    <property type="project" value="InterPro"/>
</dbReference>
<evidence type="ECO:0000256" key="6">
    <source>
        <dbReference type="ARBA" id="ARBA00031389"/>
    </source>
</evidence>
<dbReference type="GO" id="GO:0016020">
    <property type="term" value="C:membrane"/>
    <property type="evidence" value="ECO:0007669"/>
    <property type="project" value="UniProtKB-SubCell"/>
</dbReference>
<dbReference type="InterPro" id="IPR036257">
    <property type="entry name" value="Cyt_c_oxidase_su2_TM_sf"/>
</dbReference>
<accession>A0A851AIE6</accession>
<protein>
    <recommendedName>
        <fullName evidence="3">Cytochrome c oxidase subunit 2</fullName>
    </recommendedName>
    <alternativeName>
        <fullName evidence="6">Cytochrome c oxidase polypeptide II</fullName>
    </alternativeName>
</protein>
<comment type="catalytic activity">
    <reaction evidence="7">
        <text>4 Fe(II)-[cytochrome c] + O2 + 8 H(+)(in) = 4 Fe(III)-[cytochrome c] + 2 H2O + 4 H(+)(out)</text>
        <dbReference type="Rhea" id="RHEA:11436"/>
        <dbReference type="Rhea" id="RHEA-COMP:10350"/>
        <dbReference type="Rhea" id="RHEA-COMP:14399"/>
        <dbReference type="ChEBI" id="CHEBI:15377"/>
        <dbReference type="ChEBI" id="CHEBI:15378"/>
        <dbReference type="ChEBI" id="CHEBI:15379"/>
        <dbReference type="ChEBI" id="CHEBI:29033"/>
        <dbReference type="ChEBI" id="CHEBI:29034"/>
        <dbReference type="EC" id="7.1.1.9"/>
    </reaction>
    <physiologicalReaction direction="left-to-right" evidence="7">
        <dbReference type="Rhea" id="RHEA:11437"/>
    </physiologicalReaction>
</comment>
<keyword evidence="5 8" id="KW-0472">Membrane</keyword>
<evidence type="ECO:0000256" key="2">
    <source>
        <dbReference type="ARBA" id="ARBA00007866"/>
    </source>
</evidence>
<gene>
    <name evidence="10" type="primary">Mtco2_3</name>
    <name evidence="10" type="ORF">SULDAC_R13897</name>
</gene>
<feature type="transmembrane region" description="Helical" evidence="8">
    <location>
        <begin position="28"/>
        <end position="47"/>
    </location>
</feature>
<evidence type="ECO:0000256" key="5">
    <source>
        <dbReference type="ARBA" id="ARBA00023136"/>
    </source>
</evidence>
<comment type="subcellular location">
    <subcellularLocation>
        <location evidence="1">Membrane</location>
        <topology evidence="1">Multi-pass membrane protein</topology>
    </subcellularLocation>
</comment>
<name>A0A851AIE6_SULDA</name>
<proteinExistence type="inferred from homology"/>
<dbReference type="PROSITE" id="PS50999">
    <property type="entry name" value="COX2_TM"/>
    <property type="match status" value="1"/>
</dbReference>
<feature type="non-terminal residue" evidence="10">
    <location>
        <position position="63"/>
    </location>
</feature>
<keyword evidence="4 8" id="KW-0812">Transmembrane</keyword>
<evidence type="ECO:0000259" key="9">
    <source>
        <dbReference type="PROSITE" id="PS50999"/>
    </source>
</evidence>
<comment type="similarity">
    <text evidence="2">Belongs to the cytochrome c oxidase subunit 2 family.</text>
</comment>
<dbReference type="Proteomes" id="UP000619137">
    <property type="component" value="Unassembled WGS sequence"/>
</dbReference>
<evidence type="ECO:0000313" key="10">
    <source>
        <dbReference type="EMBL" id="NWI32489.1"/>
    </source>
</evidence>
<evidence type="ECO:0000256" key="1">
    <source>
        <dbReference type="ARBA" id="ARBA00004141"/>
    </source>
</evidence>
<evidence type="ECO:0000313" key="11">
    <source>
        <dbReference type="Proteomes" id="UP000619137"/>
    </source>
</evidence>